<evidence type="ECO:0000256" key="1">
    <source>
        <dbReference type="ARBA" id="ARBA00009580"/>
    </source>
</evidence>
<reference evidence="3" key="2">
    <citation type="journal article" date="2021" name="PeerJ">
        <title>Extensive microbial diversity within the chicken gut microbiome revealed by metagenomics and culture.</title>
        <authorList>
            <person name="Gilroy R."/>
            <person name="Ravi A."/>
            <person name="Getino M."/>
            <person name="Pursley I."/>
            <person name="Horton D.L."/>
            <person name="Alikhan N.F."/>
            <person name="Baker D."/>
            <person name="Gharbi K."/>
            <person name="Hall N."/>
            <person name="Watson M."/>
            <person name="Adriaenssens E.M."/>
            <person name="Foster-Nyarko E."/>
            <person name="Jarju S."/>
            <person name="Secka A."/>
            <person name="Antonio M."/>
            <person name="Oren A."/>
            <person name="Chaudhuri R.R."/>
            <person name="La Ragione R."/>
            <person name="Hildebrand F."/>
            <person name="Pallen M.J."/>
        </authorList>
    </citation>
    <scope>NUCLEOTIDE SEQUENCE</scope>
    <source>
        <strain evidence="3">ChiW13-3771</strain>
    </source>
</reference>
<accession>A0A9D1JDM4</accession>
<dbReference type="PANTHER" id="PTHR31126">
    <property type="entry name" value="TYROSINE-PROTEIN PHOSPHATASE"/>
    <property type="match status" value="1"/>
</dbReference>
<comment type="caution">
    <text evidence="3">The sequence shown here is derived from an EMBL/GenBank/DDBJ whole genome shotgun (WGS) entry which is preliminary data.</text>
</comment>
<dbReference type="EMBL" id="DVHN01000133">
    <property type="protein sequence ID" value="HIR89338.1"/>
    <property type="molecule type" value="Genomic_DNA"/>
</dbReference>
<evidence type="ECO:0000313" key="3">
    <source>
        <dbReference type="EMBL" id="HIR89338.1"/>
    </source>
</evidence>
<dbReference type="SUPFAM" id="SSF52799">
    <property type="entry name" value="(Phosphotyrosine protein) phosphatases II"/>
    <property type="match status" value="1"/>
</dbReference>
<dbReference type="PANTHER" id="PTHR31126:SF1">
    <property type="entry name" value="TYROSINE SPECIFIC PROTEIN PHOSPHATASES DOMAIN-CONTAINING PROTEIN"/>
    <property type="match status" value="1"/>
</dbReference>
<dbReference type="AlphaFoldDB" id="A0A9D1JDM4"/>
<gene>
    <name evidence="3" type="ORF">IAC96_10335</name>
</gene>
<dbReference type="GO" id="GO:0004721">
    <property type="term" value="F:phosphoprotein phosphatase activity"/>
    <property type="evidence" value="ECO:0007669"/>
    <property type="project" value="InterPro"/>
</dbReference>
<organism evidence="3 4">
    <name type="scientific">Candidatus Fimimorpha faecalis</name>
    <dbReference type="NCBI Taxonomy" id="2840824"/>
    <lineage>
        <taxon>Bacteria</taxon>
        <taxon>Bacillati</taxon>
        <taxon>Bacillota</taxon>
        <taxon>Clostridia</taxon>
        <taxon>Eubacteriales</taxon>
        <taxon>Candidatus Fimimorpha</taxon>
    </lineage>
</organism>
<name>A0A9D1JDM4_9FIRM</name>
<evidence type="ECO:0000259" key="2">
    <source>
        <dbReference type="PROSITE" id="PS50056"/>
    </source>
</evidence>
<reference evidence="3" key="1">
    <citation type="submission" date="2020-10" db="EMBL/GenBank/DDBJ databases">
        <authorList>
            <person name="Gilroy R."/>
        </authorList>
    </citation>
    <scope>NUCLEOTIDE SEQUENCE</scope>
    <source>
        <strain evidence="3">ChiW13-3771</strain>
    </source>
</reference>
<dbReference type="InterPro" id="IPR016130">
    <property type="entry name" value="Tyr_Pase_AS"/>
</dbReference>
<protein>
    <submittedName>
        <fullName evidence="3">Tyrosine-protein phosphatase</fullName>
    </submittedName>
</protein>
<dbReference type="PROSITE" id="PS50056">
    <property type="entry name" value="TYR_PHOSPHATASE_2"/>
    <property type="match status" value="1"/>
</dbReference>
<dbReference type="InterPro" id="IPR029021">
    <property type="entry name" value="Prot-tyrosine_phosphatase-like"/>
</dbReference>
<dbReference type="Pfam" id="PF13350">
    <property type="entry name" value="Y_phosphatase3"/>
    <property type="match status" value="1"/>
</dbReference>
<dbReference type="PROSITE" id="PS00383">
    <property type="entry name" value="TYR_PHOSPHATASE_1"/>
    <property type="match status" value="1"/>
</dbReference>
<dbReference type="InterPro" id="IPR026893">
    <property type="entry name" value="Tyr/Ser_Pase_IphP-type"/>
</dbReference>
<evidence type="ECO:0000313" key="4">
    <source>
        <dbReference type="Proteomes" id="UP000824201"/>
    </source>
</evidence>
<proteinExistence type="inferred from homology"/>
<dbReference type="Proteomes" id="UP000824201">
    <property type="component" value="Unassembled WGS sequence"/>
</dbReference>
<dbReference type="InterPro" id="IPR000387">
    <property type="entry name" value="Tyr_Pase_dom"/>
</dbReference>
<sequence length="242" mass="28224">MKCCWKRLPLKHAYNVRDLGGYAAKNGMMTKYHVFYRGDGLSQLKEEEWNLLKENGICTIFDLRSPSEANLMDYHSEKYGIRTYRIPLQKEDIDLKNVESLAQTSMRKSMEDGYVTMIEENLNTIAKLLNQLSHKIQEGAVFIHCTAGKDRTGIIAALLLWLCQVSDADIIADYMVSEIYNRENPMMKEVRKTIDPVLLESPAIRMRMLLDYFREKHIYQKLMESGFTMESLELLQKNFLME</sequence>
<feature type="domain" description="Tyrosine specific protein phosphatases" evidence="2">
    <location>
        <begin position="123"/>
        <end position="194"/>
    </location>
</feature>
<comment type="similarity">
    <text evidence="1">Belongs to the protein-tyrosine phosphatase family.</text>
</comment>
<dbReference type="Gene3D" id="3.90.190.10">
    <property type="entry name" value="Protein tyrosine phosphatase superfamily"/>
    <property type="match status" value="1"/>
</dbReference>